<evidence type="ECO:0000313" key="5">
    <source>
        <dbReference type="Proteomes" id="UP000199064"/>
    </source>
</evidence>
<dbReference type="Pfam" id="PF01471">
    <property type="entry name" value="PG_binding_1"/>
    <property type="match status" value="1"/>
</dbReference>
<dbReference type="SUPFAM" id="SSF47090">
    <property type="entry name" value="PGBD-like"/>
    <property type="match status" value="1"/>
</dbReference>
<dbReference type="EMBL" id="FNSL01000001">
    <property type="protein sequence ID" value="SEB70637.1"/>
    <property type="molecule type" value="Genomic_DNA"/>
</dbReference>
<dbReference type="InterPro" id="IPR052945">
    <property type="entry name" value="Mitotic_Regulator"/>
</dbReference>
<name>A0A1H4LIY7_9HYPH</name>
<evidence type="ECO:0000256" key="2">
    <source>
        <dbReference type="SAM" id="MobiDB-lite"/>
    </source>
</evidence>
<feature type="region of interest" description="Disordered" evidence="2">
    <location>
        <begin position="681"/>
        <end position="714"/>
    </location>
</feature>
<feature type="region of interest" description="Disordered" evidence="2">
    <location>
        <begin position="1"/>
        <end position="20"/>
    </location>
</feature>
<dbReference type="InterPro" id="IPR002477">
    <property type="entry name" value="Peptidoglycan-bd-like"/>
</dbReference>
<dbReference type="Gene3D" id="1.10.101.10">
    <property type="entry name" value="PGBD-like superfamily/PGBD"/>
    <property type="match status" value="1"/>
</dbReference>
<dbReference type="AlphaFoldDB" id="A0A1H4LIY7"/>
<dbReference type="PANTHER" id="PTHR43628">
    <property type="entry name" value="ACTIVATOR OF C KINASE PROTEIN 1-RELATED"/>
    <property type="match status" value="1"/>
</dbReference>
<protein>
    <submittedName>
        <fullName evidence="4">Localization factor PodJL</fullName>
    </submittedName>
</protein>
<feature type="compositionally biased region" description="Basic and acidic residues" evidence="2">
    <location>
        <begin position="684"/>
        <end position="695"/>
    </location>
</feature>
<dbReference type="SMART" id="SM00671">
    <property type="entry name" value="SEL1"/>
    <property type="match status" value="4"/>
</dbReference>
<dbReference type="Pfam" id="PF08238">
    <property type="entry name" value="Sel1"/>
    <property type="match status" value="4"/>
</dbReference>
<feature type="coiled-coil region" evidence="1">
    <location>
        <begin position="789"/>
        <end position="816"/>
    </location>
</feature>
<dbReference type="PANTHER" id="PTHR43628:SF1">
    <property type="entry name" value="CHITIN SYNTHASE REGULATORY FACTOR 2-RELATED"/>
    <property type="match status" value="1"/>
</dbReference>
<organism evidence="4 5">
    <name type="scientific">Nitratireductor aquibiodomus</name>
    <dbReference type="NCBI Taxonomy" id="204799"/>
    <lineage>
        <taxon>Bacteria</taxon>
        <taxon>Pseudomonadati</taxon>
        <taxon>Pseudomonadota</taxon>
        <taxon>Alphaproteobacteria</taxon>
        <taxon>Hyphomicrobiales</taxon>
        <taxon>Phyllobacteriaceae</taxon>
        <taxon>Nitratireductor</taxon>
    </lineage>
</organism>
<dbReference type="InterPro" id="IPR006597">
    <property type="entry name" value="Sel1-like"/>
</dbReference>
<dbReference type="Gene3D" id="1.25.40.10">
    <property type="entry name" value="Tetratricopeptide repeat domain"/>
    <property type="match status" value="1"/>
</dbReference>
<dbReference type="InterPro" id="IPR036365">
    <property type="entry name" value="PGBD-like_sf"/>
</dbReference>
<keyword evidence="5" id="KW-1185">Reference proteome</keyword>
<keyword evidence="1" id="KW-0175">Coiled coil</keyword>
<dbReference type="SUPFAM" id="SSF81901">
    <property type="entry name" value="HCP-like"/>
    <property type="match status" value="1"/>
</dbReference>
<proteinExistence type="predicted"/>
<accession>A0A1H4LIY7</accession>
<evidence type="ECO:0000259" key="3">
    <source>
        <dbReference type="Pfam" id="PF01471"/>
    </source>
</evidence>
<reference evidence="5" key="1">
    <citation type="submission" date="2016-10" db="EMBL/GenBank/DDBJ databases">
        <authorList>
            <person name="Varghese N."/>
            <person name="Submissions S."/>
        </authorList>
    </citation>
    <scope>NUCLEOTIDE SEQUENCE [LARGE SCALE GENOMIC DNA]</scope>
    <source>
        <strain evidence="5">ES.061</strain>
    </source>
</reference>
<dbReference type="Proteomes" id="UP000199064">
    <property type="component" value="Unassembled WGS sequence"/>
</dbReference>
<evidence type="ECO:0000256" key="1">
    <source>
        <dbReference type="SAM" id="Coils"/>
    </source>
</evidence>
<feature type="domain" description="Peptidoglycan binding-like" evidence="3">
    <location>
        <begin position="1179"/>
        <end position="1232"/>
    </location>
</feature>
<dbReference type="RefSeq" id="WP_090329228.1">
    <property type="nucleotide sequence ID" value="NZ_FNSL01000001.1"/>
</dbReference>
<dbReference type="InterPro" id="IPR036366">
    <property type="entry name" value="PGBDSf"/>
</dbReference>
<evidence type="ECO:0000313" key="4">
    <source>
        <dbReference type="EMBL" id="SEB70637.1"/>
    </source>
</evidence>
<sequence length="1243" mass="135072">MNNKRSYLENINAGRRRRPRANASLDEINRTLEEMEHRLGRATGRFDQQAEENEVARRIQELSETVSQTYARPGERPAPHRHKVAPQAYFERAAHELERSHRQEREVSSIGSIASELKTLRSELRDAMRSGLNDEFTTLRRELAGIMASVPNSALSSELVVEFERLSNAIAQLAERSDDKNVKMLRLEMEELKSSISNLAREETLRAVDQRWDALDDRWSAFETRVSNDIRRSDPAIEMLHQRIEEIAHAVNNLPESLSIQSLEDRVRTLAGALDQLLERKQQSNPEVYAALDERLDEISRAIAASAPKAQAASFDPQPFERIEARISSLASQVSELLSERSGGEAVGQLSEQLYSLSQRVDEIAHRIDMPEQTVERLAGQIAGIAEKLDTAPQPQIAEHMLRGIEDRFAHLSQLIEERQGDVAEQGRTLVDELERRLQEISARIDERGNPAHDEAGIMATIDARFNELAARLDVGAGEARDGEALRALEARLDDISGRLQASSSQASSVDPEVIRNLEAQVRSLSEHLSRPGADLPEFEDLGPRLENIERSIHENRAAVVEAARHAAEQAIGALGNAPQAEAFDRELRAELRALEELTRKSDERNTKTFEAIHDTLLKIVDRIGAVETTSKAGAGSDATKIAVAAAPSISPAGDEAVETVTRDYEPAPNRSPAEAAAAAARAALDEDGQKEPVKPGRTSLLGGLSRAWSTRGEKQQAEAEVEEDVFEEAELEADGSLEAVELDAERINEPLEPGSGAPDLNAILRRVRDEKKAPVRAETDDAAKSDFIAAARRAAQAAAAEAEILKKRRADATEETGRFGLGRLLKRSRKPLMVMLGAGIVAAGGYQVGKTYLSNSTSIPMPVASDSSMPEPAAVVAGTSTAAEDRRVRVVDEQPLDEASPSEAVDETVDTLASMPQMDAPAQGKFEEPLSTTETANLPEAPPVEAVQTVSLDEIPMDAGPVPLREAAAAGDPKAYFEIASRYADGRGTTADMAKAVEWYTKAAEAGFAPAQYRVGDLYQKGTGVERDAAKAKMWFQLAAQQGNAGAMHNLGVLYAMGADGPADNSSAARWFLEAAEHGVKDSQFNLGILSAKGMGVPQDLTEAYKWFAIVANGGDRDAASKRDEIAAALSPEKLEQAKNKTALWKAKSIDPAVNMVDVPESWRESRELTASVDMKKAVTNIQLILNQQGFDAGKPDGIMGGKTKTAISAFQKANGMTPTGEVDEALVRALLEKNKAAAAAQ</sequence>
<gene>
    <name evidence="4" type="ORF">SAMN05216452_2854</name>
</gene>
<dbReference type="InterPro" id="IPR011990">
    <property type="entry name" value="TPR-like_helical_dom_sf"/>
</dbReference>